<dbReference type="SUPFAM" id="SSF56112">
    <property type="entry name" value="Protein kinase-like (PK-like)"/>
    <property type="match status" value="1"/>
</dbReference>
<dbReference type="Pfam" id="PF07714">
    <property type="entry name" value="PK_Tyr_Ser-Thr"/>
    <property type="match status" value="1"/>
</dbReference>
<dbReference type="GO" id="GO:0004672">
    <property type="term" value="F:protein kinase activity"/>
    <property type="evidence" value="ECO:0007669"/>
    <property type="project" value="InterPro"/>
</dbReference>
<keyword evidence="2" id="KW-0808">Transferase</keyword>
<dbReference type="Gene3D" id="1.10.510.10">
    <property type="entry name" value="Transferase(Phosphotransferase) domain 1"/>
    <property type="match status" value="2"/>
</dbReference>
<evidence type="ECO:0000313" key="3">
    <source>
        <dbReference type="EMBL" id="RZB50351.1"/>
    </source>
</evidence>
<dbReference type="EC" id="2.7.1.-" evidence="2"/>
<dbReference type="PANTHER" id="PTHR46146">
    <property type="entry name" value="SERINE/THREONINE-PROTEIN KINASE-LIKE PROTEIN CCR4"/>
    <property type="match status" value="1"/>
</dbReference>
<evidence type="ECO:0000313" key="4">
    <source>
        <dbReference type="Proteomes" id="UP000289340"/>
    </source>
</evidence>
<reference evidence="3 4" key="2">
    <citation type="submission" date="2018-09" db="EMBL/GenBank/DDBJ databases">
        <title>A high-quality reference genome of wild soybean provides a powerful tool to mine soybean genomes.</title>
        <authorList>
            <person name="Xie M."/>
            <person name="Chung C.Y.L."/>
            <person name="Li M.-W."/>
            <person name="Wong F.-L."/>
            <person name="Chan T.-F."/>
            <person name="Lam H.-M."/>
        </authorList>
    </citation>
    <scope>NUCLEOTIDE SEQUENCE [LARGE SCALE GENOMIC DNA]</scope>
    <source>
        <strain evidence="4">cv. W05</strain>
        <tissue evidence="3">Hypocotyl of etiolated seedlings</tissue>
    </source>
</reference>
<name>A0A0B2RVX1_GLYSO</name>
<dbReference type="EMBL" id="KN647706">
    <property type="protein sequence ID" value="KHN36369.1"/>
    <property type="molecule type" value="Genomic_DNA"/>
</dbReference>
<dbReference type="EMBL" id="QZWG01000018">
    <property type="protein sequence ID" value="RZB50351.1"/>
    <property type="molecule type" value="Genomic_DNA"/>
</dbReference>
<feature type="domain" description="Protein kinase" evidence="1">
    <location>
        <begin position="174"/>
        <end position="435"/>
    </location>
</feature>
<dbReference type="PROSITE" id="PS50011">
    <property type="entry name" value="PROTEIN_KINASE_DOM"/>
    <property type="match status" value="1"/>
</dbReference>
<evidence type="ECO:0000313" key="2">
    <source>
        <dbReference type="EMBL" id="KHN36369.1"/>
    </source>
</evidence>
<dbReference type="Gene3D" id="3.30.200.20">
    <property type="entry name" value="Phosphorylase Kinase, domain 1"/>
    <property type="match status" value="1"/>
</dbReference>
<organism evidence="2">
    <name type="scientific">Glycine soja</name>
    <name type="common">Wild soybean</name>
    <dbReference type="NCBI Taxonomy" id="3848"/>
    <lineage>
        <taxon>Eukaryota</taxon>
        <taxon>Viridiplantae</taxon>
        <taxon>Streptophyta</taxon>
        <taxon>Embryophyta</taxon>
        <taxon>Tracheophyta</taxon>
        <taxon>Spermatophyta</taxon>
        <taxon>Magnoliopsida</taxon>
        <taxon>eudicotyledons</taxon>
        <taxon>Gunneridae</taxon>
        <taxon>Pentapetalae</taxon>
        <taxon>rosids</taxon>
        <taxon>fabids</taxon>
        <taxon>Fabales</taxon>
        <taxon>Fabaceae</taxon>
        <taxon>Papilionoideae</taxon>
        <taxon>50 kb inversion clade</taxon>
        <taxon>NPAAA clade</taxon>
        <taxon>indigoferoid/millettioid clade</taxon>
        <taxon>Phaseoleae</taxon>
        <taxon>Glycine</taxon>
        <taxon>Glycine subgen. Soja</taxon>
    </lineage>
</organism>
<reference evidence="2" key="1">
    <citation type="submission" date="2014-07" db="EMBL/GenBank/DDBJ databases">
        <title>Identification of a novel salt tolerance gene in wild soybean by whole-genome sequencing.</title>
        <authorList>
            <person name="Lam H.-M."/>
            <person name="Qi X."/>
            <person name="Li M.-W."/>
            <person name="Liu X."/>
            <person name="Xie M."/>
            <person name="Ni M."/>
            <person name="Xu X."/>
        </authorList>
    </citation>
    <scope>NUCLEOTIDE SEQUENCE [LARGE SCALE GENOMIC DNA]</scope>
    <source>
        <tissue evidence="2">Root</tissue>
    </source>
</reference>
<dbReference type="Proteomes" id="UP000053555">
    <property type="component" value="Unassembled WGS sequence"/>
</dbReference>
<evidence type="ECO:0000259" key="1">
    <source>
        <dbReference type="PROSITE" id="PS50011"/>
    </source>
</evidence>
<dbReference type="Gramene" id="XM_028358106.1">
    <property type="protein sequence ID" value="XP_028213907.1"/>
    <property type="gene ID" value="LOC114396198"/>
</dbReference>
<sequence length="457" mass="48804">MVNSGASPVHSFASAVDNAMGSIGGDLGAFHVHGFASAVNNAMISTSGSLGALPVYDFASAVNNAMSSTSGSLGALPVYGFASAVNNAMISTSGSLGALPEHGFASAVNNAMSSTSGSLGALPVHGFSSAVDNAIRSRSRADLGRSSSPVHGFAMEDVCGSFRLAELVAATNNFSRDNMISHGRIGFVYKGKLFDGREVAIKRVGTSTSNIKEFQSITLGPLFLTNCLHHKHLVRLLGLCEEKSERLLVYQYMKNRALYDHLHDKNNVEKGSTMLNSWKMRIKISLDASRGIEYIHNHLYSIHGNIKSSNILLDATWTAKVSDFGKVSAGTRHVLTEKSDVYGFGVVLLELLTGKKPILKNEEDGSTRLHVIDFAEPAILAGELVKILDPRVGPPGVNEVEALELVADTAIHCVKREGKDRPTMADIVFNLERALATCGNGHRSPEKIMGLLIAITR</sequence>
<gene>
    <name evidence="3" type="ORF">D0Y65_047326</name>
    <name evidence="2" type="ORF">glysoja_041399</name>
</gene>
<proteinExistence type="predicted"/>
<dbReference type="GO" id="GO:0005524">
    <property type="term" value="F:ATP binding"/>
    <property type="evidence" value="ECO:0007669"/>
    <property type="project" value="InterPro"/>
</dbReference>
<dbReference type="Proteomes" id="UP000289340">
    <property type="component" value="Chromosome 18"/>
</dbReference>
<dbReference type="AlphaFoldDB" id="A0A0B2RVX1"/>
<accession>A0A0B2RVX1</accession>
<keyword evidence="4" id="KW-1185">Reference proteome</keyword>
<dbReference type="InterPro" id="IPR011009">
    <property type="entry name" value="Kinase-like_dom_sf"/>
</dbReference>
<protein>
    <submittedName>
        <fullName evidence="2">Putative serine/threonine-protein kinase-like protein CCR3</fullName>
        <ecNumber evidence="2">2.7.1.-</ecNumber>
    </submittedName>
</protein>
<dbReference type="InterPro" id="IPR001245">
    <property type="entry name" value="Ser-Thr/Tyr_kinase_cat_dom"/>
</dbReference>
<dbReference type="InterPro" id="IPR000719">
    <property type="entry name" value="Prot_kinase_dom"/>
</dbReference>
<keyword evidence="2" id="KW-0418">Kinase</keyword>
<dbReference type="PANTHER" id="PTHR46146:SF14">
    <property type="entry name" value="SERINE_THREONINE-KINASE CCR4-LIKE PROTEIN"/>
    <property type="match status" value="1"/>
</dbReference>